<reference evidence="1 2" key="1">
    <citation type="journal article" date="2009" name="Nature">
        <title>The Sorghum bicolor genome and the diversification of grasses.</title>
        <authorList>
            <person name="Paterson A.H."/>
            <person name="Bowers J.E."/>
            <person name="Bruggmann R."/>
            <person name="Dubchak I."/>
            <person name="Grimwood J."/>
            <person name="Gundlach H."/>
            <person name="Haberer G."/>
            <person name="Hellsten U."/>
            <person name="Mitros T."/>
            <person name="Poliakov A."/>
            <person name="Schmutz J."/>
            <person name="Spannagl M."/>
            <person name="Tang H."/>
            <person name="Wang X."/>
            <person name="Wicker T."/>
            <person name="Bharti A.K."/>
            <person name="Chapman J."/>
            <person name="Feltus F.A."/>
            <person name="Gowik U."/>
            <person name="Grigoriev I.V."/>
            <person name="Lyons E."/>
            <person name="Maher C.A."/>
            <person name="Martis M."/>
            <person name="Narechania A."/>
            <person name="Otillar R.P."/>
            <person name="Penning B.W."/>
            <person name="Salamov A.A."/>
            <person name="Wang Y."/>
            <person name="Zhang L."/>
            <person name="Carpita N.C."/>
            <person name="Freeling M."/>
            <person name="Gingle A.R."/>
            <person name="Hash C.T."/>
            <person name="Keller B."/>
            <person name="Klein P."/>
            <person name="Kresovich S."/>
            <person name="McCann M.C."/>
            <person name="Ming R."/>
            <person name="Peterson D.G."/>
            <person name="Mehboob-ur-Rahman"/>
            <person name="Ware D."/>
            <person name="Westhoff P."/>
            <person name="Mayer K.F."/>
            <person name="Messing J."/>
            <person name="Rokhsar D.S."/>
        </authorList>
    </citation>
    <scope>NUCLEOTIDE SEQUENCE [LARGE SCALE GENOMIC DNA]</scope>
    <source>
        <strain evidence="2">cv. BTx623</strain>
    </source>
</reference>
<dbReference type="PANTHER" id="PTHR33186:SF28">
    <property type="entry name" value="F-BOX DOMAIN-CONTAINING PROTEIN"/>
    <property type="match status" value="1"/>
</dbReference>
<protein>
    <submittedName>
        <fullName evidence="1">Uncharacterized protein</fullName>
    </submittedName>
</protein>
<proteinExistence type="predicted"/>
<gene>
    <name evidence="1" type="ORF">SORBI_3001G377050</name>
</gene>
<sequence>MFWARRRYPRFACHANRIALMTMADGVLVFAAVHESNSKLYLWSRVSGTKGYAGWAQCQAIDLQPLLLPIGTLPASFDISYFEDRVAAIFMGPYCAFFTMDLKPHKIKIPEGNVAWPVIPYMSFYTPALGAASTGEGPRHGSLAA</sequence>
<reference evidence="2" key="2">
    <citation type="journal article" date="2018" name="Plant J.">
        <title>The Sorghum bicolor reference genome: improved assembly, gene annotations, a transcriptome atlas, and signatures of genome organization.</title>
        <authorList>
            <person name="McCormick R.F."/>
            <person name="Truong S.K."/>
            <person name="Sreedasyam A."/>
            <person name="Jenkins J."/>
            <person name="Shu S."/>
            <person name="Sims D."/>
            <person name="Kennedy M."/>
            <person name="Amirebrahimi M."/>
            <person name="Weers B.D."/>
            <person name="McKinley B."/>
            <person name="Mattison A."/>
            <person name="Morishige D.T."/>
            <person name="Grimwood J."/>
            <person name="Schmutz J."/>
            <person name="Mullet J.E."/>
        </authorList>
    </citation>
    <scope>NUCLEOTIDE SEQUENCE [LARGE SCALE GENOMIC DNA]</scope>
    <source>
        <strain evidence="2">cv. BTx623</strain>
    </source>
</reference>
<evidence type="ECO:0000313" key="1">
    <source>
        <dbReference type="EMBL" id="OQU92619.1"/>
    </source>
</evidence>
<dbReference type="InParanoid" id="A0A1Z5S9V5"/>
<name>A0A1Z5S9V5_SORBI</name>
<keyword evidence="2" id="KW-1185">Reference proteome</keyword>
<dbReference type="OMA" id="RFACHAN"/>
<organism evidence="1 2">
    <name type="scientific">Sorghum bicolor</name>
    <name type="common">Sorghum</name>
    <name type="synonym">Sorghum vulgare</name>
    <dbReference type="NCBI Taxonomy" id="4558"/>
    <lineage>
        <taxon>Eukaryota</taxon>
        <taxon>Viridiplantae</taxon>
        <taxon>Streptophyta</taxon>
        <taxon>Embryophyta</taxon>
        <taxon>Tracheophyta</taxon>
        <taxon>Spermatophyta</taxon>
        <taxon>Magnoliopsida</taxon>
        <taxon>Liliopsida</taxon>
        <taxon>Poales</taxon>
        <taxon>Poaceae</taxon>
        <taxon>PACMAD clade</taxon>
        <taxon>Panicoideae</taxon>
        <taxon>Andropogonodae</taxon>
        <taxon>Andropogoneae</taxon>
        <taxon>Sorghinae</taxon>
        <taxon>Sorghum</taxon>
    </lineage>
</organism>
<evidence type="ECO:0000313" key="2">
    <source>
        <dbReference type="Proteomes" id="UP000000768"/>
    </source>
</evidence>
<dbReference type="EMBL" id="CM000760">
    <property type="protein sequence ID" value="OQU92619.1"/>
    <property type="molecule type" value="Genomic_DNA"/>
</dbReference>
<accession>A0A1Z5S9V5</accession>
<dbReference type="PANTHER" id="PTHR33186">
    <property type="entry name" value="OS10G0136150 PROTEIN-RELATED"/>
    <property type="match status" value="1"/>
</dbReference>
<dbReference type="Gramene" id="OQU92619">
    <property type="protein sequence ID" value="OQU92619"/>
    <property type="gene ID" value="SORBI_3001G377050"/>
</dbReference>
<dbReference type="AlphaFoldDB" id="A0A1Z5S9V5"/>
<dbReference type="Proteomes" id="UP000000768">
    <property type="component" value="Chromosome 1"/>
</dbReference>